<keyword evidence="1" id="KW-1133">Transmembrane helix</keyword>
<evidence type="ECO:0000313" key="2">
    <source>
        <dbReference type="EMBL" id="CAI6090472.1"/>
    </source>
</evidence>
<feature type="transmembrane region" description="Helical" evidence="1">
    <location>
        <begin position="68"/>
        <end position="87"/>
    </location>
</feature>
<evidence type="ECO:0000256" key="1">
    <source>
        <dbReference type="SAM" id="Phobius"/>
    </source>
</evidence>
<dbReference type="Proteomes" id="UP001160390">
    <property type="component" value="Unassembled WGS sequence"/>
</dbReference>
<dbReference type="EMBL" id="CABFNP030001012">
    <property type="protein sequence ID" value="CAI6090472.1"/>
    <property type="molecule type" value="Genomic_DNA"/>
</dbReference>
<sequence length="190" mass="21050">MAWLRSFPLVLCLVPFLLIIVESLEFFFVAVFFLQSILHHLVLLLFRVQEDNLPRGLGPHRLGRQIEVVIVLILVIVILVQAIQTLGQDSLLLQLYHLLLCNLSHRTHVADILSLEQPHGIDAHGLVTAVALHRSAPPLAVHELRAGSLAGHHPEVEFILVALGGLGAEVLELLLLLVIVLCSLRVVLYN</sequence>
<organism evidence="2 3">
    <name type="scientific">Clonostachys chloroleuca</name>
    <dbReference type="NCBI Taxonomy" id="1926264"/>
    <lineage>
        <taxon>Eukaryota</taxon>
        <taxon>Fungi</taxon>
        <taxon>Dikarya</taxon>
        <taxon>Ascomycota</taxon>
        <taxon>Pezizomycotina</taxon>
        <taxon>Sordariomycetes</taxon>
        <taxon>Hypocreomycetidae</taxon>
        <taxon>Hypocreales</taxon>
        <taxon>Bionectriaceae</taxon>
        <taxon>Clonostachys</taxon>
    </lineage>
</organism>
<keyword evidence="1" id="KW-0472">Membrane</keyword>
<keyword evidence="3" id="KW-1185">Reference proteome</keyword>
<accession>A0AA35M4N3</accession>
<evidence type="ECO:0000313" key="3">
    <source>
        <dbReference type="Proteomes" id="UP001160390"/>
    </source>
</evidence>
<reference evidence="2" key="1">
    <citation type="submission" date="2023-01" db="EMBL/GenBank/DDBJ databases">
        <authorList>
            <person name="Piombo E."/>
        </authorList>
    </citation>
    <scope>NUCLEOTIDE SEQUENCE</scope>
</reference>
<feature type="transmembrane region" description="Helical" evidence="1">
    <location>
        <begin position="158"/>
        <end position="188"/>
    </location>
</feature>
<dbReference type="AlphaFoldDB" id="A0AA35M4N3"/>
<feature type="transmembrane region" description="Helical" evidence="1">
    <location>
        <begin position="7"/>
        <end position="24"/>
    </location>
</feature>
<keyword evidence="1" id="KW-0812">Transmembrane</keyword>
<name>A0AA35M4N3_9HYPO</name>
<comment type="caution">
    <text evidence="2">The sequence shown here is derived from an EMBL/GenBank/DDBJ whole genome shotgun (WGS) entry which is preliminary data.</text>
</comment>
<protein>
    <submittedName>
        <fullName evidence="2">Uncharacterized protein</fullName>
    </submittedName>
</protein>
<proteinExistence type="predicted"/>
<feature type="transmembrane region" description="Helical" evidence="1">
    <location>
        <begin position="30"/>
        <end position="48"/>
    </location>
</feature>
<gene>
    <name evidence="2" type="ORF">CCHLO57077_00002066</name>
</gene>